<keyword evidence="2" id="KW-1185">Reference proteome</keyword>
<evidence type="ECO:0000313" key="3">
    <source>
        <dbReference type="WBParaSite" id="ECPE_0001475001-mRNA-1"/>
    </source>
</evidence>
<protein>
    <submittedName>
        <fullName evidence="3">GST N-terminal domain-containing protein</fullName>
    </submittedName>
</protein>
<name>A0A183B675_9TREM</name>
<accession>A0A183B675</accession>
<gene>
    <name evidence="1" type="ORF">ECPE_LOCUS14710</name>
</gene>
<organism evidence="3">
    <name type="scientific">Echinostoma caproni</name>
    <dbReference type="NCBI Taxonomy" id="27848"/>
    <lineage>
        <taxon>Eukaryota</taxon>
        <taxon>Metazoa</taxon>
        <taxon>Spiralia</taxon>
        <taxon>Lophotrochozoa</taxon>
        <taxon>Platyhelminthes</taxon>
        <taxon>Trematoda</taxon>
        <taxon>Digenea</taxon>
        <taxon>Plagiorchiida</taxon>
        <taxon>Echinostomata</taxon>
        <taxon>Echinostomatoidea</taxon>
        <taxon>Echinostomatidae</taxon>
        <taxon>Echinostoma</taxon>
    </lineage>
</organism>
<evidence type="ECO:0000313" key="1">
    <source>
        <dbReference type="EMBL" id="VDP91982.1"/>
    </source>
</evidence>
<reference evidence="1 2" key="2">
    <citation type="submission" date="2018-11" db="EMBL/GenBank/DDBJ databases">
        <authorList>
            <consortium name="Pathogen Informatics"/>
        </authorList>
    </citation>
    <scope>NUCLEOTIDE SEQUENCE [LARGE SCALE GENOMIC DNA]</scope>
    <source>
        <strain evidence="1 2">Egypt</strain>
    </source>
</reference>
<evidence type="ECO:0000313" key="2">
    <source>
        <dbReference type="Proteomes" id="UP000272942"/>
    </source>
</evidence>
<dbReference type="Proteomes" id="UP000272942">
    <property type="component" value="Unassembled WGS sequence"/>
</dbReference>
<proteinExistence type="predicted"/>
<dbReference type="WBParaSite" id="ECPE_0001475001-mRNA-1">
    <property type="protein sequence ID" value="ECPE_0001475001-mRNA-1"/>
    <property type="gene ID" value="ECPE_0001475001"/>
</dbReference>
<reference evidence="3" key="1">
    <citation type="submission" date="2016-06" db="UniProtKB">
        <authorList>
            <consortium name="WormBaseParasite"/>
        </authorList>
    </citation>
    <scope>IDENTIFICATION</scope>
</reference>
<sequence>MDIKLTVQMGTPSLHLDFGSKCQNQSFRHAELREVLFLYLRGSELQPVLCRYTCQCDLENWLDTTYWMLEDKREGHLVEGNKAVPVFQAEGELIVEEGAVAAVLWYLDRKHDFQQYLMEELKDQSVHPHPLLHEQDIPYQHDWWIEERRTHGKGVDGVSEDALVETVVNNRLILAVSKVGLLASTE</sequence>
<dbReference type="AlphaFoldDB" id="A0A183B675"/>
<dbReference type="EMBL" id="UZAN01058326">
    <property type="protein sequence ID" value="VDP91982.1"/>
    <property type="molecule type" value="Genomic_DNA"/>
</dbReference>